<name>A0A914BVZ1_9BILA</name>
<evidence type="ECO:0000313" key="2">
    <source>
        <dbReference type="Proteomes" id="UP000887540"/>
    </source>
</evidence>
<dbReference type="AlphaFoldDB" id="A0A914BVZ1"/>
<protein>
    <submittedName>
        <fullName evidence="3">Uncharacterized protein</fullName>
    </submittedName>
</protein>
<keyword evidence="1" id="KW-0472">Membrane</keyword>
<accession>A0A914BVZ1</accession>
<organism evidence="2 3">
    <name type="scientific">Acrobeloides nanus</name>
    <dbReference type="NCBI Taxonomy" id="290746"/>
    <lineage>
        <taxon>Eukaryota</taxon>
        <taxon>Metazoa</taxon>
        <taxon>Ecdysozoa</taxon>
        <taxon>Nematoda</taxon>
        <taxon>Chromadorea</taxon>
        <taxon>Rhabditida</taxon>
        <taxon>Tylenchina</taxon>
        <taxon>Cephalobomorpha</taxon>
        <taxon>Cephaloboidea</taxon>
        <taxon>Cephalobidae</taxon>
        <taxon>Acrobeloides</taxon>
    </lineage>
</organism>
<feature type="transmembrane region" description="Helical" evidence="1">
    <location>
        <begin position="21"/>
        <end position="40"/>
    </location>
</feature>
<evidence type="ECO:0000313" key="3">
    <source>
        <dbReference type="WBParaSite" id="ACRNAN_Path_1126.g4353.t1"/>
    </source>
</evidence>
<keyword evidence="1" id="KW-0812">Transmembrane</keyword>
<keyword evidence="1" id="KW-1133">Transmembrane helix</keyword>
<evidence type="ECO:0000256" key="1">
    <source>
        <dbReference type="SAM" id="Phobius"/>
    </source>
</evidence>
<keyword evidence="2" id="KW-1185">Reference proteome</keyword>
<reference evidence="3" key="1">
    <citation type="submission" date="2022-11" db="UniProtKB">
        <authorList>
            <consortium name="WormBaseParasite"/>
        </authorList>
    </citation>
    <scope>IDENTIFICATION</scope>
</reference>
<dbReference type="Proteomes" id="UP000887540">
    <property type="component" value="Unplaced"/>
</dbReference>
<feature type="transmembrane region" description="Helical" evidence="1">
    <location>
        <begin position="60"/>
        <end position="80"/>
    </location>
</feature>
<sequence length="99" mass="11910">MPTSDEDYIPIKSKLFCHDKLSVNNFNGWVTLSSIIYLYQNIMVMCLWNKFNFDNTFVSWIELMVVYILMCIPHLLVMYGRKEKKLWTFKMYFGIFVAE</sequence>
<proteinExistence type="predicted"/>
<dbReference type="WBParaSite" id="ACRNAN_Path_1126.g4353.t1">
    <property type="protein sequence ID" value="ACRNAN_Path_1126.g4353.t1"/>
    <property type="gene ID" value="ACRNAN_Path_1126.g4353"/>
</dbReference>